<protein>
    <submittedName>
        <fullName evidence="2">Uncharacterized protein</fullName>
    </submittedName>
</protein>
<accession>A0A438IX15</accession>
<gene>
    <name evidence="2" type="ORF">CK203_036200</name>
</gene>
<proteinExistence type="predicted"/>
<reference evidence="2 3" key="1">
    <citation type="journal article" date="2018" name="PLoS Genet.">
        <title>Population sequencing reveals clonal diversity and ancestral inbreeding in the grapevine cultivar Chardonnay.</title>
        <authorList>
            <person name="Roach M.J."/>
            <person name="Johnson D.L."/>
            <person name="Bohlmann J."/>
            <person name="van Vuuren H.J."/>
            <person name="Jones S.J."/>
            <person name="Pretorius I.S."/>
            <person name="Schmidt S.A."/>
            <person name="Borneman A.R."/>
        </authorList>
    </citation>
    <scope>NUCLEOTIDE SEQUENCE [LARGE SCALE GENOMIC DNA]</scope>
    <source>
        <strain evidence="3">cv. Chardonnay</strain>
        <tissue evidence="2">Leaf</tissue>
    </source>
</reference>
<comment type="caution">
    <text evidence="2">The sequence shown here is derived from an EMBL/GenBank/DDBJ whole genome shotgun (WGS) entry which is preliminary data.</text>
</comment>
<sequence>MRESEQEGDCEERENRAENRRRRKGSRVGVESKVFEIEVEERKGKPQAIIVERKRGISSWVRLGPSGVLSPVRGCGSGDEDV</sequence>
<evidence type="ECO:0000313" key="3">
    <source>
        <dbReference type="Proteomes" id="UP000288805"/>
    </source>
</evidence>
<feature type="compositionally biased region" description="Acidic residues" evidence="1">
    <location>
        <begin position="1"/>
        <end position="12"/>
    </location>
</feature>
<feature type="region of interest" description="Disordered" evidence="1">
    <location>
        <begin position="1"/>
        <end position="28"/>
    </location>
</feature>
<name>A0A438IX15_VITVI</name>
<dbReference type="Proteomes" id="UP000288805">
    <property type="component" value="Unassembled WGS sequence"/>
</dbReference>
<dbReference type="EMBL" id="QGNW01000077">
    <property type="protein sequence ID" value="RVX01175.1"/>
    <property type="molecule type" value="Genomic_DNA"/>
</dbReference>
<evidence type="ECO:0000313" key="2">
    <source>
        <dbReference type="EMBL" id="RVX01175.1"/>
    </source>
</evidence>
<evidence type="ECO:0000256" key="1">
    <source>
        <dbReference type="SAM" id="MobiDB-lite"/>
    </source>
</evidence>
<dbReference type="AlphaFoldDB" id="A0A438IX15"/>
<organism evidence="2 3">
    <name type="scientific">Vitis vinifera</name>
    <name type="common">Grape</name>
    <dbReference type="NCBI Taxonomy" id="29760"/>
    <lineage>
        <taxon>Eukaryota</taxon>
        <taxon>Viridiplantae</taxon>
        <taxon>Streptophyta</taxon>
        <taxon>Embryophyta</taxon>
        <taxon>Tracheophyta</taxon>
        <taxon>Spermatophyta</taxon>
        <taxon>Magnoliopsida</taxon>
        <taxon>eudicotyledons</taxon>
        <taxon>Gunneridae</taxon>
        <taxon>Pentapetalae</taxon>
        <taxon>rosids</taxon>
        <taxon>Vitales</taxon>
        <taxon>Vitaceae</taxon>
        <taxon>Viteae</taxon>
        <taxon>Vitis</taxon>
    </lineage>
</organism>